<protein>
    <submittedName>
        <fullName evidence="1">Uncharacterized protein</fullName>
    </submittedName>
</protein>
<evidence type="ECO:0000313" key="1">
    <source>
        <dbReference type="EMBL" id="KOB77227.1"/>
    </source>
</evidence>
<gene>
    <name evidence="1" type="ORF">OBRU01_04449</name>
</gene>
<dbReference type="AlphaFoldDB" id="A0A0L7LP54"/>
<organism evidence="1 2">
    <name type="scientific">Operophtera brumata</name>
    <name type="common">Winter moth</name>
    <name type="synonym">Phalaena brumata</name>
    <dbReference type="NCBI Taxonomy" id="104452"/>
    <lineage>
        <taxon>Eukaryota</taxon>
        <taxon>Metazoa</taxon>
        <taxon>Ecdysozoa</taxon>
        <taxon>Arthropoda</taxon>
        <taxon>Hexapoda</taxon>
        <taxon>Insecta</taxon>
        <taxon>Pterygota</taxon>
        <taxon>Neoptera</taxon>
        <taxon>Endopterygota</taxon>
        <taxon>Lepidoptera</taxon>
        <taxon>Glossata</taxon>
        <taxon>Ditrysia</taxon>
        <taxon>Geometroidea</taxon>
        <taxon>Geometridae</taxon>
        <taxon>Larentiinae</taxon>
        <taxon>Operophtera</taxon>
    </lineage>
</organism>
<keyword evidence="2" id="KW-1185">Reference proteome</keyword>
<sequence>MGDVTLKCPLCCNETFSSRELLVQHLGNTIGNLFCPICNSKWPSVVQLIEHLSHESCLQAQVVQLQPNQLRTIVLEETSQSSQHESHEIQLNNSNLLEFKNGQGQGNLKKSVWLNEAELIFGYNQQYTQYKFTWTKHSYGRCEHVCRVDEASSSNIGFALYEGW</sequence>
<accession>A0A0L7LP54</accession>
<reference evidence="1 2" key="1">
    <citation type="journal article" date="2015" name="Genome Biol. Evol.">
        <title>The genome of winter moth (Operophtera brumata) provides a genomic perspective on sexual dimorphism and phenology.</title>
        <authorList>
            <person name="Derks M.F."/>
            <person name="Smit S."/>
            <person name="Salis L."/>
            <person name="Schijlen E."/>
            <person name="Bossers A."/>
            <person name="Mateman C."/>
            <person name="Pijl A.S."/>
            <person name="de Ridder D."/>
            <person name="Groenen M.A."/>
            <person name="Visser M.E."/>
            <person name="Megens H.J."/>
        </authorList>
    </citation>
    <scope>NUCLEOTIDE SEQUENCE [LARGE SCALE GENOMIC DNA]</scope>
    <source>
        <strain evidence="1">WM2013NL</strain>
        <tissue evidence="1">Head and thorax</tissue>
    </source>
</reference>
<name>A0A0L7LP54_OPEBR</name>
<evidence type="ECO:0000313" key="2">
    <source>
        <dbReference type="Proteomes" id="UP000037510"/>
    </source>
</evidence>
<dbReference type="EMBL" id="JTDY01000427">
    <property type="protein sequence ID" value="KOB77227.1"/>
    <property type="molecule type" value="Genomic_DNA"/>
</dbReference>
<proteinExistence type="predicted"/>
<comment type="caution">
    <text evidence="1">The sequence shown here is derived from an EMBL/GenBank/DDBJ whole genome shotgun (WGS) entry which is preliminary data.</text>
</comment>
<dbReference type="Proteomes" id="UP000037510">
    <property type="component" value="Unassembled WGS sequence"/>
</dbReference>